<evidence type="ECO:0000313" key="1">
    <source>
        <dbReference type="EMBL" id="NFA44612.1"/>
    </source>
</evidence>
<protein>
    <submittedName>
        <fullName evidence="1">Phage holin</fullName>
    </submittedName>
</protein>
<dbReference type="AlphaFoldDB" id="A0A6M0STH6"/>
<comment type="caution">
    <text evidence="1">The sequence shown here is derived from an EMBL/GenBank/DDBJ whole genome shotgun (WGS) entry which is preliminary data.</text>
</comment>
<proteinExistence type="predicted"/>
<dbReference type="InterPro" id="IPR006485">
    <property type="entry name" value="Phage-like_holin"/>
</dbReference>
<dbReference type="Proteomes" id="UP000472355">
    <property type="component" value="Unassembled WGS sequence"/>
</dbReference>
<evidence type="ECO:0000313" key="2">
    <source>
        <dbReference type="Proteomes" id="UP000472355"/>
    </source>
</evidence>
<reference evidence="1 2" key="1">
    <citation type="submission" date="2019-02" db="EMBL/GenBank/DDBJ databases">
        <title>Genome sequencing of Clostridium botulinum clinical isolates.</title>
        <authorList>
            <person name="Brunt J."/>
            <person name="Van Vliet A.H.M."/>
            <person name="Stringer S.C."/>
            <person name="Grant K.A."/>
            <person name="Carter A.C."/>
            <person name="Peck M.W."/>
        </authorList>
    </citation>
    <scope>NUCLEOTIDE SEQUENCE [LARGE SCALE GENOMIC DNA]</scope>
    <source>
        <strain evidence="1 2">H113700579</strain>
    </source>
</reference>
<gene>
    <name evidence="1" type="ORF">EXM65_19195</name>
</gene>
<accession>A0A6M0STH6</accession>
<dbReference type="EMBL" id="SGKU01000127">
    <property type="protein sequence ID" value="NFA44612.1"/>
    <property type="molecule type" value="Genomic_DNA"/>
</dbReference>
<dbReference type="NCBIfam" id="TIGR01598">
    <property type="entry name" value="holin_phiLC3"/>
    <property type="match status" value="1"/>
</dbReference>
<organism evidence="1 2">
    <name type="scientific">Clostridium botulinum</name>
    <dbReference type="NCBI Taxonomy" id="1491"/>
    <lineage>
        <taxon>Bacteria</taxon>
        <taxon>Bacillati</taxon>
        <taxon>Bacillota</taxon>
        <taxon>Clostridia</taxon>
        <taxon>Eubacteriales</taxon>
        <taxon>Clostridiaceae</taxon>
        <taxon>Clostridium</taxon>
    </lineage>
</organism>
<dbReference type="Pfam" id="PF04531">
    <property type="entry name" value="Phage_holin_1"/>
    <property type="match status" value="1"/>
</dbReference>
<dbReference type="RefSeq" id="WP_222630179.1">
    <property type="nucleotide sequence ID" value="NZ_JACBDB010000011.1"/>
</dbReference>
<name>A0A6M0STH6_CLOBO</name>
<sequence>MNINWKSRLRNKTFWVALASAIVVLTQQLGLSIFPQNWADIMNTMLTILAILGIIIDPTTDGIKDGEV</sequence>